<dbReference type="GeneID" id="34455083"/>
<evidence type="ECO:0000313" key="19">
    <source>
        <dbReference type="Proteomes" id="UP000179179"/>
    </source>
</evidence>
<evidence type="ECO:0000256" key="4">
    <source>
        <dbReference type="ARBA" id="ARBA00022630"/>
    </source>
</evidence>
<dbReference type="Pfam" id="PF00175">
    <property type="entry name" value="NAD_binding_1"/>
    <property type="match status" value="1"/>
</dbReference>
<dbReference type="InterPro" id="IPR001433">
    <property type="entry name" value="OxRdtase_FAD/NAD-bd"/>
</dbReference>
<organism evidence="18 19">
    <name type="scientific">Aspergillus bombycis</name>
    <dbReference type="NCBI Taxonomy" id="109264"/>
    <lineage>
        <taxon>Eukaryota</taxon>
        <taxon>Fungi</taxon>
        <taxon>Dikarya</taxon>
        <taxon>Ascomycota</taxon>
        <taxon>Pezizomycotina</taxon>
        <taxon>Eurotiomycetes</taxon>
        <taxon>Eurotiomycetidae</taxon>
        <taxon>Eurotiales</taxon>
        <taxon>Aspergillaceae</taxon>
        <taxon>Aspergillus</taxon>
    </lineage>
</organism>
<dbReference type="GO" id="GO:0006696">
    <property type="term" value="P:ergosterol biosynthetic process"/>
    <property type="evidence" value="ECO:0007669"/>
    <property type="project" value="TreeGrafter"/>
</dbReference>
<dbReference type="Gene3D" id="3.40.50.80">
    <property type="entry name" value="Nucleotide-binding domain of ferredoxin-NADP reductase (FNR) module"/>
    <property type="match status" value="1"/>
</dbReference>
<evidence type="ECO:0000256" key="14">
    <source>
        <dbReference type="ARBA" id="ARBA00047682"/>
    </source>
</evidence>
<keyword evidence="6" id="KW-1000">Mitochondrion outer membrane</keyword>
<dbReference type="Proteomes" id="UP000179179">
    <property type="component" value="Unassembled WGS sequence"/>
</dbReference>
<evidence type="ECO:0000256" key="8">
    <source>
        <dbReference type="ARBA" id="ARBA00022989"/>
    </source>
</evidence>
<sequence>MFARQTFRCAQPLRQSFRKYSTEAPKSKSLAPIYTAVGLTGLSVGLYRYYYGATAEAPVERAKVFTGGDQGWVDLKLSEIEVLSHNTKRLRFEFEDKEAVSGVSIASALLTKFKPVGAEKAVLRPYTPTSDEDQPGYLDLVVKVYPNGPMSEHLHSLNVDQRLSFKGPLPKYQWEANKHEHIALIAGGTGITPMYQLIRQIFKNPDDKTKVTLVYGNVSEDDILLKKELQDLENTYPQRFKAFYLLDKPPKEWTGGKGYITKELLKTVLPEPKEENQKIFVCGPPGLYNAVSGNKVSPKDQGELSGILKELGYDKDQVYKF</sequence>
<dbReference type="PANTHER" id="PTHR19370">
    <property type="entry name" value="NADH-CYTOCHROME B5 REDUCTASE"/>
    <property type="match status" value="1"/>
</dbReference>
<keyword evidence="5" id="KW-0812">Transmembrane</keyword>
<dbReference type="GO" id="GO:0005741">
    <property type="term" value="C:mitochondrial outer membrane"/>
    <property type="evidence" value="ECO:0007669"/>
    <property type="project" value="UniProtKB-SubCell"/>
</dbReference>
<feature type="domain" description="FAD-binding FR-type" evidence="17">
    <location>
        <begin position="70"/>
        <end position="175"/>
    </location>
</feature>
<feature type="binding site" evidence="15">
    <location>
        <position position="126"/>
    </location>
    <ligand>
        <name>FAD</name>
        <dbReference type="ChEBI" id="CHEBI:57692"/>
    </ligand>
</feature>
<comment type="function">
    <text evidence="13">May mediate the reduction of outer membrane cytochrome b5.</text>
</comment>
<feature type="binding site" evidence="15">
    <location>
        <position position="143"/>
    </location>
    <ligand>
        <name>FAD</name>
        <dbReference type="ChEBI" id="CHEBI:57692"/>
    </ligand>
</feature>
<evidence type="ECO:0000256" key="10">
    <source>
        <dbReference type="ARBA" id="ARBA00023027"/>
    </source>
</evidence>
<dbReference type="InterPro" id="IPR039261">
    <property type="entry name" value="FNR_nucleotide-bd"/>
</dbReference>
<evidence type="ECO:0000313" key="18">
    <source>
        <dbReference type="EMBL" id="OGM39710.1"/>
    </source>
</evidence>
<dbReference type="RefSeq" id="XP_022383427.1">
    <property type="nucleotide sequence ID" value="XM_022538821.1"/>
</dbReference>
<dbReference type="FunFam" id="2.40.30.10:FF:000032">
    <property type="entry name" value="NADH-cytochrome b5 reductase"/>
    <property type="match status" value="1"/>
</dbReference>
<dbReference type="GO" id="GO:0090524">
    <property type="term" value="F:cytochrome-b5 reductase activity, acting on NADH"/>
    <property type="evidence" value="ECO:0007669"/>
    <property type="project" value="UniProtKB-EC"/>
</dbReference>
<evidence type="ECO:0000256" key="15">
    <source>
        <dbReference type="PIRSR" id="PIRSR601834-1"/>
    </source>
</evidence>
<protein>
    <recommendedName>
        <fullName evidence="16">NADH-cytochrome b5 reductase</fullName>
        <ecNumber evidence="16">1.6.2.2</ecNumber>
    </recommendedName>
</protein>
<keyword evidence="9 16" id="KW-0560">Oxidoreductase</keyword>
<keyword evidence="4 15" id="KW-0285">Flavoprotein</keyword>
<feature type="binding site" evidence="15">
    <location>
        <position position="141"/>
    </location>
    <ligand>
        <name>FAD</name>
        <dbReference type="ChEBI" id="CHEBI:57692"/>
    </ligand>
</feature>
<proteinExistence type="inferred from homology"/>
<feature type="binding site" evidence="15">
    <location>
        <position position="150"/>
    </location>
    <ligand>
        <name>FAD</name>
        <dbReference type="ChEBI" id="CHEBI:57692"/>
    </ligand>
</feature>
<dbReference type="SUPFAM" id="SSF63380">
    <property type="entry name" value="Riboflavin synthase domain-like"/>
    <property type="match status" value="1"/>
</dbReference>
<evidence type="ECO:0000256" key="13">
    <source>
        <dbReference type="ARBA" id="ARBA00037464"/>
    </source>
</evidence>
<feature type="binding site" evidence="15">
    <location>
        <position position="124"/>
    </location>
    <ligand>
        <name>FAD</name>
        <dbReference type="ChEBI" id="CHEBI:57692"/>
    </ligand>
</feature>
<evidence type="ECO:0000256" key="1">
    <source>
        <dbReference type="ARBA" id="ARBA00001974"/>
    </source>
</evidence>
<keyword evidence="7 15" id="KW-0274">FAD</keyword>
<dbReference type="PRINTS" id="PR00406">
    <property type="entry name" value="CYTB5RDTASE"/>
</dbReference>
<evidence type="ECO:0000256" key="2">
    <source>
        <dbReference type="ARBA" id="ARBA00004572"/>
    </source>
</evidence>
<keyword evidence="19" id="KW-1185">Reference proteome</keyword>
<dbReference type="InterPro" id="IPR017927">
    <property type="entry name" value="FAD-bd_FR_type"/>
</dbReference>
<feature type="binding site" evidence="15">
    <location>
        <position position="151"/>
    </location>
    <ligand>
        <name>FAD</name>
        <dbReference type="ChEBI" id="CHEBI:57692"/>
    </ligand>
</feature>
<comment type="similarity">
    <text evidence="3 16">Belongs to the flavoprotein pyridine nucleotide cytochrome reductase family.</text>
</comment>
<dbReference type="STRING" id="109264.A0A1F7ZJT5"/>
<dbReference type="Gene3D" id="2.40.30.10">
    <property type="entry name" value="Translation factors"/>
    <property type="match status" value="1"/>
</dbReference>
<keyword evidence="10 16" id="KW-0520">NAD</keyword>
<feature type="binding site" evidence="15">
    <location>
        <position position="192"/>
    </location>
    <ligand>
        <name>FAD</name>
        <dbReference type="ChEBI" id="CHEBI:57692"/>
    </ligand>
</feature>
<gene>
    <name evidence="18" type="ORF">ABOM_011693</name>
</gene>
<comment type="catalytic activity">
    <reaction evidence="14 16">
        <text>2 Fe(III)-[cytochrome b5] + NADH = 2 Fe(II)-[cytochrome b5] + NAD(+) + H(+)</text>
        <dbReference type="Rhea" id="RHEA:46680"/>
        <dbReference type="Rhea" id="RHEA-COMP:10438"/>
        <dbReference type="Rhea" id="RHEA-COMP:10439"/>
        <dbReference type="ChEBI" id="CHEBI:15378"/>
        <dbReference type="ChEBI" id="CHEBI:29033"/>
        <dbReference type="ChEBI" id="CHEBI:29034"/>
        <dbReference type="ChEBI" id="CHEBI:57540"/>
        <dbReference type="ChEBI" id="CHEBI:57945"/>
        <dbReference type="EC" id="1.6.2.2"/>
    </reaction>
</comment>
<dbReference type="PROSITE" id="PS51384">
    <property type="entry name" value="FAD_FR"/>
    <property type="match status" value="1"/>
</dbReference>
<evidence type="ECO:0000256" key="9">
    <source>
        <dbReference type="ARBA" id="ARBA00023002"/>
    </source>
</evidence>
<dbReference type="FunFam" id="3.40.50.80:FF:000009">
    <property type="entry name" value="NADH-cytochrome b5 reductase"/>
    <property type="match status" value="1"/>
</dbReference>
<evidence type="ECO:0000256" key="5">
    <source>
        <dbReference type="ARBA" id="ARBA00022692"/>
    </source>
</evidence>
<comment type="subcellular location">
    <subcellularLocation>
        <location evidence="2">Mitochondrion outer membrane</location>
        <topology evidence="2">Single-pass membrane protein</topology>
    </subcellularLocation>
</comment>
<keyword evidence="8" id="KW-1133">Transmembrane helix</keyword>
<dbReference type="OrthoDB" id="432685at2759"/>
<dbReference type="InterPro" id="IPR001709">
    <property type="entry name" value="Flavoprot_Pyr_Nucl_cyt_Rdtase"/>
</dbReference>
<dbReference type="InterPro" id="IPR001834">
    <property type="entry name" value="CBR-like"/>
</dbReference>
<comment type="caution">
    <text evidence="18">The sequence shown here is derived from an EMBL/GenBank/DDBJ whole genome shotgun (WGS) entry which is preliminary data.</text>
</comment>
<dbReference type="InterPro" id="IPR017938">
    <property type="entry name" value="Riboflavin_synthase-like_b-brl"/>
</dbReference>
<dbReference type="EC" id="1.6.2.2" evidence="16"/>
<dbReference type="SUPFAM" id="SSF52343">
    <property type="entry name" value="Ferredoxin reductase-like, C-terminal NADP-linked domain"/>
    <property type="match status" value="1"/>
</dbReference>
<dbReference type="PANTHER" id="PTHR19370:SF171">
    <property type="entry name" value="NADH-CYTOCHROME B5 REDUCTASE 2"/>
    <property type="match status" value="1"/>
</dbReference>
<name>A0A1F7ZJT5_9EURO</name>
<comment type="cofactor">
    <cofactor evidence="1 15 16">
        <name>FAD</name>
        <dbReference type="ChEBI" id="CHEBI:57692"/>
    </cofactor>
</comment>
<evidence type="ECO:0000259" key="17">
    <source>
        <dbReference type="PROSITE" id="PS51384"/>
    </source>
</evidence>
<evidence type="ECO:0000256" key="12">
    <source>
        <dbReference type="ARBA" id="ARBA00023136"/>
    </source>
</evidence>
<evidence type="ECO:0000256" key="16">
    <source>
        <dbReference type="RuleBase" id="RU361226"/>
    </source>
</evidence>
<evidence type="ECO:0000256" key="7">
    <source>
        <dbReference type="ARBA" id="ARBA00022827"/>
    </source>
</evidence>
<feature type="binding site" evidence="15">
    <location>
        <position position="125"/>
    </location>
    <ligand>
        <name>FAD</name>
        <dbReference type="ChEBI" id="CHEBI:57692"/>
    </ligand>
</feature>
<keyword evidence="12" id="KW-0472">Membrane</keyword>
<evidence type="ECO:0000256" key="11">
    <source>
        <dbReference type="ARBA" id="ARBA00023128"/>
    </source>
</evidence>
<evidence type="ECO:0000256" key="3">
    <source>
        <dbReference type="ARBA" id="ARBA00006105"/>
    </source>
</evidence>
<keyword evidence="11" id="KW-0496">Mitochondrion</keyword>
<reference evidence="18 19" key="1">
    <citation type="journal article" date="2016" name="Genome Biol. Evol.">
        <title>Draft genome sequence of an aflatoxigenic Aspergillus species, A. bombycis.</title>
        <authorList>
            <person name="Moore G.G."/>
            <person name="Mack B.M."/>
            <person name="Beltz S.B."/>
            <person name="Gilbert M.K."/>
        </authorList>
    </citation>
    <scope>NUCLEOTIDE SEQUENCE [LARGE SCALE GENOMIC DNA]</scope>
    <source>
        <strain evidence="19">NRRL 26010</strain>
    </source>
</reference>
<accession>A0A1F7ZJT5</accession>
<dbReference type="InterPro" id="IPR008333">
    <property type="entry name" value="Cbr1-like_FAD-bd_dom"/>
</dbReference>
<dbReference type="EMBL" id="LYCR01000183">
    <property type="protein sequence ID" value="OGM39710.1"/>
    <property type="molecule type" value="Genomic_DNA"/>
</dbReference>
<dbReference type="CDD" id="cd06183">
    <property type="entry name" value="cyt_b5_reduct_like"/>
    <property type="match status" value="1"/>
</dbReference>
<dbReference type="PRINTS" id="PR00371">
    <property type="entry name" value="FPNCR"/>
</dbReference>
<evidence type="ECO:0000256" key="6">
    <source>
        <dbReference type="ARBA" id="ARBA00022787"/>
    </source>
</evidence>
<dbReference type="Pfam" id="PF00970">
    <property type="entry name" value="FAD_binding_6"/>
    <property type="match status" value="1"/>
</dbReference>
<dbReference type="AlphaFoldDB" id="A0A1F7ZJT5"/>